<evidence type="ECO:0000313" key="2">
    <source>
        <dbReference type="Proteomes" id="UP000221539"/>
    </source>
</evidence>
<proteinExistence type="predicted"/>
<evidence type="ECO:0008006" key="3">
    <source>
        <dbReference type="Google" id="ProtNLM"/>
    </source>
</evidence>
<accession>A0A1B1SEA5</accession>
<sequence length="56" mass="5856">MKEAIAGILLAVAMILGLTACDGETSTTNDDDDTYPHGIIYVPRVGTSPGIGPIFY</sequence>
<evidence type="ECO:0000313" key="1">
    <source>
        <dbReference type="EMBL" id="ANU79024.1"/>
    </source>
</evidence>
<protein>
    <recommendedName>
        <fullName evidence="3">Lipoprotein</fullName>
    </recommendedName>
</protein>
<reference evidence="2" key="1">
    <citation type="submission" date="2016-06" db="EMBL/GenBank/DDBJ databases">
        <authorList>
            <person name="Kjaerup R.B."/>
            <person name="Dalgaard T.S."/>
            <person name="Juul-Madsen H.R."/>
        </authorList>
    </citation>
    <scope>NUCLEOTIDE SEQUENCE [LARGE SCALE GENOMIC DNA]</scope>
</reference>
<dbReference type="PROSITE" id="PS51257">
    <property type="entry name" value="PROKAR_LIPOPROTEIN"/>
    <property type="match status" value="1"/>
</dbReference>
<gene>
    <name evidence="1" type="primary">43</name>
    <name evidence="1" type="ORF">SEA_PENNY1_43</name>
</gene>
<organism evidence="1 2">
    <name type="scientific">Mycobacterium phage Penny1</name>
    <dbReference type="NCBI Taxonomy" id="1873950"/>
    <lineage>
        <taxon>Viruses</taxon>
        <taxon>Duplodnaviria</taxon>
        <taxon>Heunggongvirae</taxon>
        <taxon>Uroviricota</taxon>
        <taxon>Caudoviricetes</taxon>
        <taxon>Microwolfvirus</taxon>
        <taxon>Microwolfvirus JHC117</taxon>
    </lineage>
</organism>
<dbReference type="Proteomes" id="UP000221539">
    <property type="component" value="Segment"/>
</dbReference>
<name>A0A1B1SEA5_9CAUD</name>
<dbReference type="EMBL" id="KX458237">
    <property type="protein sequence ID" value="ANU79024.1"/>
    <property type="molecule type" value="Genomic_DNA"/>
</dbReference>